<dbReference type="Gene3D" id="2.70.70.10">
    <property type="entry name" value="Glucose Permease (Domain IIA)"/>
    <property type="match status" value="1"/>
</dbReference>
<keyword evidence="1" id="KW-0732">Signal</keyword>
<dbReference type="RefSeq" id="WP_344691664.1">
    <property type="nucleotide sequence ID" value="NZ_BAABBF010000001.1"/>
</dbReference>
<dbReference type="PANTHER" id="PTHR21666:SF289">
    <property type="entry name" value="L-ALA--D-GLU ENDOPEPTIDASE"/>
    <property type="match status" value="1"/>
</dbReference>
<evidence type="ECO:0000313" key="4">
    <source>
        <dbReference type="Proteomes" id="UP001500523"/>
    </source>
</evidence>
<feature type="domain" description="M23ase beta-sheet core" evidence="2">
    <location>
        <begin position="365"/>
        <end position="460"/>
    </location>
</feature>
<name>A0ABP7CY02_9SPHN</name>
<evidence type="ECO:0000259" key="2">
    <source>
        <dbReference type="Pfam" id="PF01551"/>
    </source>
</evidence>
<dbReference type="InterPro" id="IPR016047">
    <property type="entry name" value="M23ase_b-sheet_dom"/>
</dbReference>
<dbReference type="Proteomes" id="UP001500523">
    <property type="component" value="Unassembled WGS sequence"/>
</dbReference>
<dbReference type="CDD" id="cd12797">
    <property type="entry name" value="M23_peptidase"/>
    <property type="match status" value="1"/>
</dbReference>
<dbReference type="EMBL" id="BAABBF010000001">
    <property type="protein sequence ID" value="GAA3696366.1"/>
    <property type="molecule type" value="Genomic_DNA"/>
</dbReference>
<evidence type="ECO:0000313" key="3">
    <source>
        <dbReference type="EMBL" id="GAA3696366.1"/>
    </source>
</evidence>
<keyword evidence="4" id="KW-1185">Reference proteome</keyword>
<accession>A0ABP7CY02</accession>
<reference evidence="4" key="1">
    <citation type="journal article" date="2019" name="Int. J. Syst. Evol. Microbiol.">
        <title>The Global Catalogue of Microorganisms (GCM) 10K type strain sequencing project: providing services to taxonomists for standard genome sequencing and annotation.</title>
        <authorList>
            <consortium name="The Broad Institute Genomics Platform"/>
            <consortium name="The Broad Institute Genome Sequencing Center for Infectious Disease"/>
            <person name="Wu L."/>
            <person name="Ma J."/>
        </authorList>
    </citation>
    <scope>NUCLEOTIDE SEQUENCE [LARGE SCALE GENOMIC DNA]</scope>
    <source>
        <strain evidence="4">JCM 17498</strain>
    </source>
</reference>
<protein>
    <submittedName>
        <fullName evidence="3">Peptidoglycan DD-metalloendopeptidase family protein</fullName>
    </submittedName>
</protein>
<dbReference type="SUPFAM" id="SSF51261">
    <property type="entry name" value="Duplicated hybrid motif"/>
    <property type="match status" value="1"/>
</dbReference>
<dbReference type="InterPro" id="IPR050570">
    <property type="entry name" value="Cell_wall_metabolism_enzyme"/>
</dbReference>
<organism evidence="3 4">
    <name type="scientific">Sphingomonas cynarae</name>
    <dbReference type="NCBI Taxonomy" id="930197"/>
    <lineage>
        <taxon>Bacteria</taxon>
        <taxon>Pseudomonadati</taxon>
        <taxon>Pseudomonadota</taxon>
        <taxon>Alphaproteobacteria</taxon>
        <taxon>Sphingomonadales</taxon>
        <taxon>Sphingomonadaceae</taxon>
        <taxon>Sphingomonas</taxon>
    </lineage>
</organism>
<sequence>MFLKTDQGLEWAGGTSARALGAGAAGFGRAAAPHRDWRTRLAAIDWVPDLGMRIGSLDWWRGLATCTALCAATIALAPGVRPLIGSVPAPLAGAEAEGARVQGIAPLALGSGTGRVAAATEFVRPLTEVPERPRIDLSATLGQGDSFGRALERAGVGRTQAQEAARLVGGAASLADIPAGTRIALTLGRRSSRAMPRPLERLALRARFDLSVAVVRDGGGLRLERTPIAVDHTPLRLQGLVGASLYRSARAAGAPVRAVEAYIKAMATRVSIGRDVHAADSFDMVIERDRAATGETKLGDLLFAGLDQGRRSLRMLRWTGNGEREATWFDAAGQAERRGGMGMPVAGRVTSNFGLRMHPLLGFMRMHKGIDIAAPYGAPILAAIDGVVASAGRNAGYGNFVKLAHSGGLSSGYGHMSRIAVRGGQRVRQGQVIGYIGSTGLSTGPHLHWEVWRNGQSINPRSISFASVARLSGENLRGFKRQVQAMLAVKPGA</sequence>
<gene>
    <name evidence="3" type="ORF">GCM10022268_03680</name>
</gene>
<comment type="caution">
    <text evidence="3">The sequence shown here is derived from an EMBL/GenBank/DDBJ whole genome shotgun (WGS) entry which is preliminary data.</text>
</comment>
<dbReference type="PANTHER" id="PTHR21666">
    <property type="entry name" value="PEPTIDASE-RELATED"/>
    <property type="match status" value="1"/>
</dbReference>
<dbReference type="InterPro" id="IPR011055">
    <property type="entry name" value="Dup_hybrid_motif"/>
</dbReference>
<dbReference type="Pfam" id="PF01551">
    <property type="entry name" value="Peptidase_M23"/>
    <property type="match status" value="1"/>
</dbReference>
<proteinExistence type="predicted"/>
<evidence type="ECO:0000256" key="1">
    <source>
        <dbReference type="ARBA" id="ARBA00022729"/>
    </source>
</evidence>
<dbReference type="Gene3D" id="3.10.450.350">
    <property type="match status" value="1"/>
</dbReference>